<dbReference type="AlphaFoldDB" id="A0AAX6N5F1"/>
<reference evidence="1" key="2">
    <citation type="submission" date="2022-12" db="EMBL/GenBank/DDBJ databases">
        <authorList>
            <person name="Dechsakulwatana C."/>
            <person name="Rungsihiranrut A."/>
            <person name="Muangchinda C."/>
            <person name="Ningthoujam R."/>
            <person name="Klankeo P."/>
            <person name="Pinyakong O."/>
        </authorList>
    </citation>
    <scope>NUCLEOTIDE SEQUENCE</scope>
    <source>
        <strain evidence="1">TL01-2</strain>
    </source>
</reference>
<dbReference type="Proteomes" id="UP001269400">
    <property type="component" value="Unassembled WGS sequence"/>
</dbReference>
<gene>
    <name evidence="1" type="ORF">O0Q50_08185</name>
</gene>
<evidence type="ECO:0000313" key="2">
    <source>
        <dbReference type="Proteomes" id="UP001269400"/>
    </source>
</evidence>
<comment type="caution">
    <text evidence="1">The sequence shown here is derived from an EMBL/GenBank/DDBJ whole genome shotgun (WGS) entry which is preliminary data.</text>
</comment>
<evidence type="ECO:0000313" key="1">
    <source>
        <dbReference type="EMBL" id="MDU9691141.1"/>
    </source>
</evidence>
<organism evidence="1 2">
    <name type="scientific">Priestia aryabhattai</name>
    <name type="common">Bacillus aryabhattai</name>
    <dbReference type="NCBI Taxonomy" id="412384"/>
    <lineage>
        <taxon>Bacteria</taxon>
        <taxon>Bacillati</taxon>
        <taxon>Bacillota</taxon>
        <taxon>Bacilli</taxon>
        <taxon>Bacillales</taxon>
        <taxon>Bacillaceae</taxon>
        <taxon>Priestia</taxon>
    </lineage>
</organism>
<accession>A0AAX6N5F1</accession>
<dbReference type="EMBL" id="JAPTGD010000001">
    <property type="protein sequence ID" value="MDU9691141.1"/>
    <property type="molecule type" value="Genomic_DNA"/>
</dbReference>
<proteinExistence type="predicted"/>
<sequence length="61" mass="7247">MRLIHEFTIYNHGLNRRHIDFTELKQLINEVIKTGDFAELVITPMYQNSKINLGLIRDLSY</sequence>
<dbReference type="RefSeq" id="WP_155404452.1">
    <property type="nucleotide sequence ID" value="NZ_JACLCB010000002.1"/>
</dbReference>
<reference evidence="1" key="1">
    <citation type="journal article" date="2022" name="J Environ Chem Eng">
        <title>Biodegradation of petroleum oil using a constructed nonpathogenic and heavy metal-tolerant bacterial consortium isolated from marine sponges.</title>
        <authorList>
            <person name="Dechsakulwatana C."/>
            <person name="Rungsihiranrut A."/>
            <person name="Muangchinda C."/>
            <person name="Ningthoujam R."/>
            <person name="Klankeo P."/>
            <person name="Pinyakong O."/>
        </authorList>
    </citation>
    <scope>NUCLEOTIDE SEQUENCE</scope>
    <source>
        <strain evidence="1">TL01-2</strain>
    </source>
</reference>
<protein>
    <submittedName>
        <fullName evidence="1">Uncharacterized protein</fullName>
    </submittedName>
</protein>
<name>A0AAX6N5F1_PRIAR</name>